<feature type="coiled-coil region" evidence="2">
    <location>
        <begin position="133"/>
        <end position="209"/>
    </location>
</feature>
<protein>
    <submittedName>
        <fullName evidence="6">Beclin-1</fullName>
    </submittedName>
</protein>
<dbReference type="Pfam" id="PF17675">
    <property type="entry name" value="APG6_N"/>
    <property type="match status" value="1"/>
</dbReference>
<proteinExistence type="inferred from homology"/>
<reference evidence="6" key="1">
    <citation type="submission" date="2017-02" db="UniProtKB">
        <authorList>
            <consortium name="WormBaseParasite"/>
        </authorList>
    </citation>
    <scope>IDENTIFICATION</scope>
</reference>
<dbReference type="GO" id="GO:0030674">
    <property type="term" value="F:protein-macromolecule adaptor activity"/>
    <property type="evidence" value="ECO:0007669"/>
    <property type="project" value="TreeGrafter"/>
</dbReference>
<dbReference type="PANTHER" id="PTHR12768:SF4">
    <property type="entry name" value="BECLIN-1"/>
    <property type="match status" value="1"/>
</dbReference>
<dbReference type="Pfam" id="PF04111">
    <property type="entry name" value="APG6"/>
    <property type="match status" value="1"/>
</dbReference>
<dbReference type="Gene3D" id="1.10.418.40">
    <property type="entry name" value="Autophagy protein 6/Beclin 1"/>
    <property type="match status" value="1"/>
</dbReference>
<dbReference type="Proteomes" id="UP000036681">
    <property type="component" value="Unplaced"/>
</dbReference>
<dbReference type="GO" id="GO:0043548">
    <property type="term" value="F:phosphatidylinositol 3-kinase binding"/>
    <property type="evidence" value="ECO:0007669"/>
    <property type="project" value="TreeGrafter"/>
</dbReference>
<feature type="domain" description="Atg6/beclin coiled-coil" evidence="4">
    <location>
        <begin position="123"/>
        <end position="245"/>
    </location>
</feature>
<accession>A0A0M3I461</accession>
<dbReference type="GO" id="GO:0000423">
    <property type="term" value="P:mitophagy"/>
    <property type="evidence" value="ECO:0007669"/>
    <property type="project" value="TreeGrafter"/>
</dbReference>
<sequence length="429" mass="48482">MGDPVAFCLNCQAELAIDTSLYEKGDEESTSSAAPLQVQGSVNEPHRVLQNAQIVWKAFPMSSCCDICVYGVSEQLDTPEAPLAYFSSPPAGRVICGGEGSLPGQSGNLFDIICNSTSALWGPMCEDCTEQLLSGMDQQLKGLEEECASYRKLLDSLSKDRATRVFDLNTSSAKLMAMKAEEASLMAELKRLEVEESTLNDELSRKRSELCNAEKEREEKLRLLDVECQEQDAEAQLIYLKTQLEKLSSINVLNAAFHIWQQGSFCTINGFRLGTLPHSPVEWNEINAAWGQTALLLTVLIKGEEDFHLRDYEIFPMGNYSFIRVLATGAELPLYGSGGFKPFGQKKFDEAICAFLNCFCQWQTHIESRSEFRFPHRMYRERIEDNKMEYSVKMQFNSEERWTKAMKCMLINLRWAISFAVTLRGFMPR</sequence>
<dbReference type="GO" id="GO:0034272">
    <property type="term" value="C:phosphatidylinositol 3-kinase complex, class III, type II"/>
    <property type="evidence" value="ECO:0007669"/>
    <property type="project" value="TreeGrafter"/>
</dbReference>
<dbReference type="GO" id="GO:0000045">
    <property type="term" value="P:autophagosome assembly"/>
    <property type="evidence" value="ECO:0007669"/>
    <property type="project" value="TreeGrafter"/>
</dbReference>
<evidence type="ECO:0000313" key="5">
    <source>
        <dbReference type="Proteomes" id="UP000036681"/>
    </source>
</evidence>
<keyword evidence="5" id="KW-1185">Reference proteome</keyword>
<comment type="similarity">
    <text evidence="1">Belongs to the beclin family.</text>
</comment>
<name>A0A0M3I461_ASCLU</name>
<dbReference type="InterPro" id="IPR007243">
    <property type="entry name" value="Atg6/Beclin"/>
</dbReference>
<dbReference type="GO" id="GO:0000407">
    <property type="term" value="C:phagophore assembly site"/>
    <property type="evidence" value="ECO:0007669"/>
    <property type="project" value="TreeGrafter"/>
</dbReference>
<keyword evidence="2" id="KW-0175">Coiled coil</keyword>
<evidence type="ECO:0000259" key="3">
    <source>
        <dbReference type="Pfam" id="PF04111"/>
    </source>
</evidence>
<dbReference type="GO" id="GO:0045324">
    <property type="term" value="P:late endosome to vacuole transport"/>
    <property type="evidence" value="ECO:0007669"/>
    <property type="project" value="TreeGrafter"/>
</dbReference>
<dbReference type="AlphaFoldDB" id="A0A0M3I461"/>
<dbReference type="PANTHER" id="PTHR12768">
    <property type="entry name" value="BECLIN 1"/>
    <property type="match status" value="1"/>
</dbReference>
<dbReference type="InterPro" id="IPR038274">
    <property type="entry name" value="Atg6/Beclin_C_sf"/>
</dbReference>
<dbReference type="GO" id="GO:0034271">
    <property type="term" value="C:phosphatidylinositol 3-kinase complex, class III, type I"/>
    <property type="evidence" value="ECO:0007669"/>
    <property type="project" value="TreeGrafter"/>
</dbReference>
<evidence type="ECO:0000256" key="1">
    <source>
        <dbReference type="ARBA" id="ARBA00005965"/>
    </source>
</evidence>
<organism evidence="5 6">
    <name type="scientific">Ascaris lumbricoides</name>
    <name type="common">Giant roundworm</name>
    <dbReference type="NCBI Taxonomy" id="6252"/>
    <lineage>
        <taxon>Eukaryota</taxon>
        <taxon>Metazoa</taxon>
        <taxon>Ecdysozoa</taxon>
        <taxon>Nematoda</taxon>
        <taxon>Chromadorea</taxon>
        <taxon>Rhabditida</taxon>
        <taxon>Spirurina</taxon>
        <taxon>Ascaridomorpha</taxon>
        <taxon>Ascaridoidea</taxon>
        <taxon>Ascarididae</taxon>
        <taxon>Ascaris</taxon>
    </lineage>
</organism>
<dbReference type="GO" id="GO:0006995">
    <property type="term" value="P:cellular response to nitrogen starvation"/>
    <property type="evidence" value="ECO:0007669"/>
    <property type="project" value="TreeGrafter"/>
</dbReference>
<dbReference type="InterPro" id="IPR040455">
    <property type="entry name" value="Atg6_BARA"/>
</dbReference>
<evidence type="ECO:0000313" key="6">
    <source>
        <dbReference type="WBParaSite" id="ALUE_0001152501-mRNA-1"/>
    </source>
</evidence>
<evidence type="ECO:0000259" key="4">
    <source>
        <dbReference type="Pfam" id="PF17675"/>
    </source>
</evidence>
<dbReference type="InterPro" id="IPR041691">
    <property type="entry name" value="Atg6/beclin_CC"/>
</dbReference>
<evidence type="ECO:0000256" key="2">
    <source>
        <dbReference type="SAM" id="Coils"/>
    </source>
</evidence>
<feature type="domain" description="Atg6 BARA" evidence="3">
    <location>
        <begin position="247"/>
        <end position="420"/>
    </location>
</feature>
<dbReference type="WBParaSite" id="ALUE_0001152501-mRNA-1">
    <property type="protein sequence ID" value="ALUE_0001152501-mRNA-1"/>
    <property type="gene ID" value="ALUE_0001152501"/>
</dbReference>